<sequence>MALKKIRIGSAEDIFQYDDGAFPVAIHTEGPMQSDTAPSAANEVVRLTDITLMVDGPAGPVVDSNIAEFDGVTGQKIKDGGLAHVDVADAITKKHTQGTDTALGALGTKNPPIDADKVIYRDSAAADGLVTSTWAQVKAFLKTYFDTLYESLGTVTSVGALPIYANNAAAVAGGLAVNDLYRTGADPDVVCVVH</sequence>
<organism evidence="1">
    <name type="scientific">viral metagenome</name>
    <dbReference type="NCBI Taxonomy" id="1070528"/>
    <lineage>
        <taxon>unclassified sequences</taxon>
        <taxon>metagenomes</taxon>
        <taxon>organismal metagenomes</taxon>
    </lineage>
</organism>
<name>A0A6H1ZN78_9ZZZZ</name>
<protein>
    <submittedName>
        <fullName evidence="1">Putative tail protein</fullName>
    </submittedName>
</protein>
<evidence type="ECO:0000313" key="1">
    <source>
        <dbReference type="EMBL" id="QJA48660.1"/>
    </source>
</evidence>
<evidence type="ECO:0000313" key="2">
    <source>
        <dbReference type="EMBL" id="QJA58717.1"/>
    </source>
</evidence>
<dbReference type="EMBL" id="MT141336">
    <property type="protein sequence ID" value="QJA58717.1"/>
    <property type="molecule type" value="Genomic_DNA"/>
</dbReference>
<proteinExistence type="predicted"/>
<reference evidence="1" key="1">
    <citation type="submission" date="2020-03" db="EMBL/GenBank/DDBJ databases">
        <title>The deep terrestrial virosphere.</title>
        <authorList>
            <person name="Holmfeldt K."/>
            <person name="Nilsson E."/>
            <person name="Simone D."/>
            <person name="Lopez-Fernandez M."/>
            <person name="Wu X."/>
            <person name="de Brujin I."/>
            <person name="Lundin D."/>
            <person name="Andersson A."/>
            <person name="Bertilsson S."/>
            <person name="Dopson M."/>
        </authorList>
    </citation>
    <scope>NUCLEOTIDE SEQUENCE</scope>
    <source>
        <strain evidence="2">MM415B01415</strain>
        <strain evidence="1">TM448A01074</strain>
    </source>
</reference>
<accession>A0A6H1ZN78</accession>
<dbReference type="EMBL" id="MT144095">
    <property type="protein sequence ID" value="QJA48660.1"/>
    <property type="molecule type" value="Genomic_DNA"/>
</dbReference>
<gene>
    <name evidence="2" type="ORF">MM415B01415_0020</name>
    <name evidence="1" type="ORF">TM448A01074_0010</name>
</gene>
<dbReference type="AlphaFoldDB" id="A0A6H1ZN78"/>